<evidence type="ECO:0000313" key="7">
    <source>
        <dbReference type="EMBL" id="KAB1210829.1"/>
    </source>
</evidence>
<dbReference type="Proteomes" id="UP000516437">
    <property type="component" value="Chromosome 6"/>
</dbReference>
<protein>
    <submittedName>
        <fullName evidence="7">Chloride conductance regulatory protein ICln</fullName>
    </submittedName>
</protein>
<feature type="compositionally biased region" description="Basic and acidic residues" evidence="5">
    <location>
        <begin position="235"/>
        <end position="245"/>
    </location>
</feature>
<dbReference type="PANTHER" id="PTHR21399:SF0">
    <property type="entry name" value="METHYLOSOME SUBUNIT PICLN"/>
    <property type="match status" value="1"/>
</dbReference>
<dbReference type="GO" id="GO:0034715">
    <property type="term" value="C:pICln-Sm protein complex"/>
    <property type="evidence" value="ECO:0007669"/>
    <property type="project" value="TreeGrafter"/>
</dbReference>
<accession>A0A6A1VD94</accession>
<evidence type="ECO:0000256" key="5">
    <source>
        <dbReference type="SAM" id="MobiDB-lite"/>
    </source>
</evidence>
<dbReference type="GO" id="GO:0005681">
    <property type="term" value="C:spliceosomal complex"/>
    <property type="evidence" value="ECO:0007669"/>
    <property type="project" value="TreeGrafter"/>
</dbReference>
<evidence type="ECO:0000313" key="6">
    <source>
        <dbReference type="EMBL" id="KAB1208174.1"/>
    </source>
</evidence>
<dbReference type="Pfam" id="PF03517">
    <property type="entry name" value="Voldacs"/>
    <property type="match status" value="1"/>
</dbReference>
<evidence type="ECO:0000256" key="4">
    <source>
        <dbReference type="ARBA" id="ARBA00023242"/>
    </source>
</evidence>
<dbReference type="InterPro" id="IPR011993">
    <property type="entry name" value="PH-like_dom_sf"/>
</dbReference>
<dbReference type="AlphaFoldDB" id="A0A6A1VD94"/>
<organism evidence="7 8">
    <name type="scientific">Morella rubra</name>
    <name type="common">Chinese bayberry</name>
    <dbReference type="NCBI Taxonomy" id="262757"/>
    <lineage>
        <taxon>Eukaryota</taxon>
        <taxon>Viridiplantae</taxon>
        <taxon>Streptophyta</taxon>
        <taxon>Embryophyta</taxon>
        <taxon>Tracheophyta</taxon>
        <taxon>Spermatophyta</taxon>
        <taxon>Magnoliopsida</taxon>
        <taxon>eudicotyledons</taxon>
        <taxon>Gunneridae</taxon>
        <taxon>Pentapetalae</taxon>
        <taxon>rosids</taxon>
        <taxon>fabids</taxon>
        <taxon>Fagales</taxon>
        <taxon>Myricaceae</taxon>
        <taxon>Morella</taxon>
    </lineage>
</organism>
<dbReference type="Proteomes" id="UP000516437">
    <property type="component" value="Chromosome 7"/>
</dbReference>
<evidence type="ECO:0000256" key="1">
    <source>
        <dbReference type="ARBA" id="ARBA00004123"/>
    </source>
</evidence>
<gene>
    <name evidence="7" type="ORF">CJ030_MR6G019780</name>
    <name evidence="6" type="ORF">CJ030_MR7G012969</name>
</gene>
<keyword evidence="3" id="KW-0963">Cytoplasm</keyword>
<reference evidence="7 8" key="2">
    <citation type="journal article" date="2019" name="Plant Biotechnol. J.">
        <title>The red bayberry genome and genetic basis of sex determination.</title>
        <authorList>
            <person name="Jia H.M."/>
            <person name="Jia H.J."/>
            <person name="Cai Q.L."/>
            <person name="Wang Y."/>
            <person name="Zhao H.B."/>
            <person name="Yang W.F."/>
            <person name="Wang G.Y."/>
            <person name="Li Y.H."/>
            <person name="Zhan D.L."/>
            <person name="Shen Y.T."/>
            <person name="Niu Q.F."/>
            <person name="Chang L."/>
            <person name="Qiu J."/>
            <person name="Zhao L."/>
            <person name="Xie H.B."/>
            <person name="Fu W.Y."/>
            <person name="Jin J."/>
            <person name="Li X.W."/>
            <person name="Jiao Y."/>
            <person name="Zhou C.C."/>
            <person name="Tu T."/>
            <person name="Chai C.Y."/>
            <person name="Gao J.L."/>
            <person name="Fan L.J."/>
            <person name="van de Weg E."/>
            <person name="Wang J.Y."/>
            <person name="Gao Z.S."/>
        </authorList>
    </citation>
    <scope>NUCLEOTIDE SEQUENCE [LARGE SCALE GENOMIC DNA]</scope>
    <source>
        <tissue evidence="7">Leaves</tissue>
    </source>
</reference>
<dbReference type="InterPro" id="IPR039924">
    <property type="entry name" value="ICln/Lot5/Saf5"/>
</dbReference>
<comment type="caution">
    <text evidence="7">The sequence shown here is derived from an EMBL/GenBank/DDBJ whole genome shotgun (WGS) entry which is preliminary data.</text>
</comment>
<dbReference type="EMBL" id="RXIC02000025">
    <property type="protein sequence ID" value="KAB1208174.1"/>
    <property type="molecule type" value="Genomic_DNA"/>
</dbReference>
<dbReference type="GO" id="GO:0045292">
    <property type="term" value="P:mRNA cis splicing, via spliceosome"/>
    <property type="evidence" value="ECO:0007669"/>
    <property type="project" value="TreeGrafter"/>
</dbReference>
<dbReference type="GO" id="GO:0005829">
    <property type="term" value="C:cytosol"/>
    <property type="evidence" value="ECO:0007669"/>
    <property type="project" value="TreeGrafter"/>
</dbReference>
<dbReference type="Gene3D" id="2.30.29.30">
    <property type="entry name" value="Pleckstrin-homology domain (PH domain)/Phosphotyrosine-binding domain (PTB)"/>
    <property type="match status" value="1"/>
</dbReference>
<evidence type="ECO:0000256" key="3">
    <source>
        <dbReference type="ARBA" id="ARBA00022490"/>
    </source>
</evidence>
<dbReference type="GO" id="GO:0000387">
    <property type="term" value="P:spliceosomal snRNP assembly"/>
    <property type="evidence" value="ECO:0007669"/>
    <property type="project" value="TreeGrafter"/>
</dbReference>
<dbReference type="OrthoDB" id="19714at2759"/>
<proteinExistence type="predicted"/>
<sequence>MVLGLRQFTERVGDGAGEPVLDADNGEEIMHLQPGVAVVLGNRAPESPGTLYISTKYSLSLSLSLWNILSCRQVVWLSDVDRTKGYAVDFLSLSLHAVSRDPEAYPSPCLYTQIETEADEDESEGSDSETSDALDLSKISEMRLVPSDPSQLDTLFDVFCECAELNPEPLDGPEEEHNWVFSADQMEDEAAEEDVHFAQNPTNSIGHSNGDHDLARTVLELQINDQRFEDAEEMEHDRDSDSGHH</sequence>
<keyword evidence="8" id="KW-1185">Reference proteome</keyword>
<comment type="subcellular location">
    <subcellularLocation>
        <location evidence="2">Cytoplasm</location>
    </subcellularLocation>
    <subcellularLocation>
        <location evidence="1">Nucleus</location>
    </subcellularLocation>
</comment>
<feature type="region of interest" description="Disordered" evidence="5">
    <location>
        <begin position="225"/>
        <end position="245"/>
    </location>
</feature>
<reference evidence="7" key="3">
    <citation type="submission" date="2019-09" db="EMBL/GenBank/DDBJ databases">
        <authorList>
            <person name="Gao Z."/>
        </authorList>
    </citation>
    <scope>NUCLEOTIDE SEQUENCE</scope>
    <source>
        <tissue evidence="7">Leaves</tissue>
    </source>
</reference>
<reference evidence="7" key="1">
    <citation type="submission" date="2018-07" db="EMBL/GenBank/DDBJ databases">
        <authorList>
            <person name="Gao Z.-S."/>
            <person name="Jia H.-M."/>
            <person name="Jia H.-J."/>
            <person name="Cai Q.-L."/>
            <person name="Wang Y."/>
            <person name="Zhao H.-B."/>
        </authorList>
    </citation>
    <scope>NUCLEOTIDE SEQUENCE</scope>
    <source>
        <tissue evidence="7">Leaves</tissue>
    </source>
</reference>
<dbReference type="EMBL" id="RXIC02000024">
    <property type="protein sequence ID" value="KAB1210829.1"/>
    <property type="molecule type" value="Genomic_DNA"/>
</dbReference>
<evidence type="ECO:0000313" key="8">
    <source>
        <dbReference type="Proteomes" id="UP000516437"/>
    </source>
</evidence>
<evidence type="ECO:0000256" key="2">
    <source>
        <dbReference type="ARBA" id="ARBA00004496"/>
    </source>
</evidence>
<dbReference type="PANTHER" id="PTHR21399">
    <property type="entry name" value="CHLORIDE CONDUCTANCE REGULATORY PROTEIN ICLN"/>
    <property type="match status" value="1"/>
</dbReference>
<name>A0A6A1VD94_9ROSI</name>
<keyword evidence="4" id="KW-0539">Nucleus</keyword>